<reference evidence="3" key="1">
    <citation type="submission" date="2021-08" db="EMBL/GenBank/DDBJ databases">
        <title>Sphingopyxis panaciterrulae sp. nov., isolated from the surface water of the Yellow Sea.</title>
        <authorList>
            <person name="Gao Z."/>
            <person name="Zhang D."/>
            <person name="Zhang A."/>
        </authorList>
    </citation>
    <scope>NUCLEOTIDE SEQUENCE</scope>
    <source>
        <strain evidence="3">XHP0097</strain>
    </source>
</reference>
<evidence type="ECO:0000259" key="2">
    <source>
        <dbReference type="Pfam" id="PF07811"/>
    </source>
</evidence>
<proteinExistence type="predicted"/>
<dbReference type="InterPro" id="IPR012495">
    <property type="entry name" value="TadE-like_dom"/>
</dbReference>
<feature type="transmembrane region" description="Helical" evidence="1">
    <location>
        <begin position="29"/>
        <end position="55"/>
    </location>
</feature>
<keyword evidence="1" id="KW-1133">Transmembrane helix</keyword>
<protein>
    <submittedName>
        <fullName evidence="3">Pilus assembly protein</fullName>
    </submittedName>
</protein>
<evidence type="ECO:0000313" key="4">
    <source>
        <dbReference type="Proteomes" id="UP001166571"/>
    </source>
</evidence>
<comment type="caution">
    <text evidence="3">The sequence shown here is derived from an EMBL/GenBank/DDBJ whole genome shotgun (WGS) entry which is preliminary data.</text>
</comment>
<feature type="domain" description="TadE-like" evidence="2">
    <location>
        <begin position="28"/>
        <end position="69"/>
    </location>
</feature>
<evidence type="ECO:0000256" key="1">
    <source>
        <dbReference type="SAM" id="Phobius"/>
    </source>
</evidence>
<gene>
    <name evidence="3" type="ORF">K5P26_06610</name>
</gene>
<name>A0ABS7MCQ6_9SPHN</name>
<keyword evidence="4" id="KW-1185">Reference proteome</keyword>
<keyword evidence="1" id="KW-0812">Transmembrane</keyword>
<accession>A0ABS7MCQ6</accession>
<sequence>MTVHTPLVSAAWRFGRFARRLAGSQRAAAIVEMAIVLPLLLALAMGILVYGQYFLLAHSVQQAANDGARAAIVGLDAEDRRAIAERAVDRSMGGVESYTPTARAVAVSETTDAVTVAVSFTVPEDSFLRSAFVPSPGNVITARATFELPVD</sequence>
<keyword evidence="1" id="KW-0472">Membrane</keyword>
<dbReference type="EMBL" id="JAILXK010000001">
    <property type="protein sequence ID" value="MBY4636810.1"/>
    <property type="molecule type" value="Genomic_DNA"/>
</dbReference>
<evidence type="ECO:0000313" key="3">
    <source>
        <dbReference type="EMBL" id="MBY4636810.1"/>
    </source>
</evidence>
<dbReference type="RefSeq" id="WP_201925327.1">
    <property type="nucleotide sequence ID" value="NZ_JAERPO010000001.1"/>
</dbReference>
<organism evidence="3 4">
    <name type="scientific">Sphingopyxis jiangsuensis</name>
    <dbReference type="NCBI Taxonomy" id="2871171"/>
    <lineage>
        <taxon>Bacteria</taxon>
        <taxon>Pseudomonadati</taxon>
        <taxon>Pseudomonadota</taxon>
        <taxon>Alphaproteobacteria</taxon>
        <taxon>Sphingomonadales</taxon>
        <taxon>Sphingomonadaceae</taxon>
        <taxon>Sphingopyxis</taxon>
    </lineage>
</organism>
<dbReference type="Pfam" id="PF07811">
    <property type="entry name" value="TadE"/>
    <property type="match status" value="1"/>
</dbReference>
<dbReference type="Proteomes" id="UP001166571">
    <property type="component" value="Unassembled WGS sequence"/>
</dbReference>